<proteinExistence type="predicted"/>
<dbReference type="EMBL" id="SNRW01000017">
    <property type="protein sequence ID" value="KAA6404238.1"/>
    <property type="molecule type" value="Genomic_DNA"/>
</dbReference>
<dbReference type="Proteomes" id="UP000324800">
    <property type="component" value="Unassembled WGS sequence"/>
</dbReference>
<gene>
    <name evidence="2" type="ORF">EZS28_000225</name>
</gene>
<dbReference type="AlphaFoldDB" id="A0A5J4XAE6"/>
<evidence type="ECO:0000313" key="3">
    <source>
        <dbReference type="Proteomes" id="UP000324800"/>
    </source>
</evidence>
<feature type="region of interest" description="Disordered" evidence="1">
    <location>
        <begin position="1"/>
        <end position="21"/>
    </location>
</feature>
<accession>A0A5J4XAE6</accession>
<sequence>MQTKLEVLGQRRGKTGAANGTINRSAQSSCIKQITGGSDFNFGSSMDIDMEQMMERELTQTKLTINDGPIVSTAPRQLRIAQCHAGGETASVFAAQ</sequence>
<evidence type="ECO:0000313" key="2">
    <source>
        <dbReference type="EMBL" id="KAA6404238.1"/>
    </source>
</evidence>
<name>A0A5J4XAE6_9EUKA</name>
<protein>
    <submittedName>
        <fullName evidence="2">Uncharacterized protein</fullName>
    </submittedName>
</protein>
<comment type="caution">
    <text evidence="2">The sequence shown here is derived from an EMBL/GenBank/DDBJ whole genome shotgun (WGS) entry which is preliminary data.</text>
</comment>
<reference evidence="2 3" key="1">
    <citation type="submission" date="2019-03" db="EMBL/GenBank/DDBJ databases">
        <title>Single cell metagenomics reveals metabolic interactions within the superorganism composed of flagellate Streblomastix strix and complex community of Bacteroidetes bacteria on its surface.</title>
        <authorList>
            <person name="Treitli S.C."/>
            <person name="Kolisko M."/>
            <person name="Husnik F."/>
            <person name="Keeling P."/>
            <person name="Hampl V."/>
        </authorList>
    </citation>
    <scope>NUCLEOTIDE SEQUENCE [LARGE SCALE GENOMIC DNA]</scope>
    <source>
        <strain evidence="2">ST1C</strain>
    </source>
</reference>
<organism evidence="2 3">
    <name type="scientific">Streblomastix strix</name>
    <dbReference type="NCBI Taxonomy" id="222440"/>
    <lineage>
        <taxon>Eukaryota</taxon>
        <taxon>Metamonada</taxon>
        <taxon>Preaxostyla</taxon>
        <taxon>Oxymonadida</taxon>
        <taxon>Streblomastigidae</taxon>
        <taxon>Streblomastix</taxon>
    </lineage>
</organism>
<evidence type="ECO:0000256" key="1">
    <source>
        <dbReference type="SAM" id="MobiDB-lite"/>
    </source>
</evidence>